<feature type="region of interest" description="Disordered" evidence="1">
    <location>
        <begin position="20"/>
        <end position="76"/>
    </location>
</feature>
<keyword evidence="5" id="KW-1185">Reference proteome</keyword>
<keyword evidence="2" id="KW-1133">Transmembrane helix</keyword>
<sequence length="229" mass="24107">MDDQDDPEKRIAELERQLAERAPIVELRHPSATVTTAPETPGAPPPSPAAGSSTPYGAATGELYGMGGADSPRWQRSHPRRRWRLVSIIAVFWLLIPVSHGVARIVTHLTHHSSTGMHPTTVSPTVAAFPTQPLPDALTVGPGAVVSASGNRQSQTFACNGGTLRLSGNSNTFTVAGHCLKVEVSGNYTHVTVDSADTIDAGGTYTVTVYHWGTPKITESGIGVTVNQG</sequence>
<dbReference type="EMBL" id="MVIC01000053">
    <property type="protein sequence ID" value="ORB11354.1"/>
    <property type="molecule type" value="Genomic_DNA"/>
</dbReference>
<evidence type="ECO:0008006" key="7">
    <source>
        <dbReference type="Google" id="ProtNLM"/>
    </source>
</evidence>
<dbReference type="OrthoDB" id="4751491at2"/>
<dbReference type="EMBL" id="AP022583">
    <property type="protein sequence ID" value="BBY08653.1"/>
    <property type="molecule type" value="Genomic_DNA"/>
</dbReference>
<accession>A0A7I7PJ50</accession>
<keyword evidence="2" id="KW-0472">Membrane</keyword>
<gene>
    <name evidence="4" type="ORF">BST37_19885</name>
    <name evidence="3" type="ORF">MNVI_39710</name>
</gene>
<dbReference type="AlphaFoldDB" id="A0A7I7PJ50"/>
<dbReference type="Proteomes" id="UP000192374">
    <property type="component" value="Unassembled WGS sequence"/>
</dbReference>
<reference evidence="3 6" key="2">
    <citation type="journal article" date="2019" name="Emerg. Microbes Infect.">
        <title>Comprehensive subspecies identification of 175 nontuberculous mycobacteria species based on 7547 genomic profiles.</title>
        <authorList>
            <person name="Matsumoto Y."/>
            <person name="Kinjo T."/>
            <person name="Motooka D."/>
            <person name="Nabeya D."/>
            <person name="Jung N."/>
            <person name="Uechi K."/>
            <person name="Horii T."/>
            <person name="Iida T."/>
            <person name="Fujita J."/>
            <person name="Nakamura S."/>
        </authorList>
    </citation>
    <scope>NUCLEOTIDE SEQUENCE [LARGE SCALE GENOMIC DNA]</scope>
    <source>
        <strain evidence="3 6">JCM 16367</strain>
    </source>
</reference>
<dbReference type="Pfam" id="PF11259">
    <property type="entry name" value="DUF3060"/>
    <property type="match status" value="1"/>
</dbReference>
<dbReference type="Proteomes" id="UP000466894">
    <property type="component" value="Chromosome"/>
</dbReference>
<dbReference type="RefSeq" id="WP_083089652.1">
    <property type="nucleotide sequence ID" value="NZ_AP022583.1"/>
</dbReference>
<evidence type="ECO:0000256" key="2">
    <source>
        <dbReference type="SAM" id="Phobius"/>
    </source>
</evidence>
<feature type="transmembrane region" description="Helical" evidence="2">
    <location>
        <begin position="83"/>
        <end position="103"/>
    </location>
</feature>
<proteinExistence type="predicted"/>
<evidence type="ECO:0000313" key="3">
    <source>
        <dbReference type="EMBL" id="BBY08653.1"/>
    </source>
</evidence>
<evidence type="ECO:0000313" key="6">
    <source>
        <dbReference type="Proteomes" id="UP000466894"/>
    </source>
</evidence>
<protein>
    <recommendedName>
        <fullName evidence="7">DUF3060 domain-containing protein</fullName>
    </recommendedName>
</protein>
<name>A0A7I7PJ50_9MYCO</name>
<evidence type="ECO:0000313" key="5">
    <source>
        <dbReference type="Proteomes" id="UP000192374"/>
    </source>
</evidence>
<evidence type="ECO:0000256" key="1">
    <source>
        <dbReference type="SAM" id="MobiDB-lite"/>
    </source>
</evidence>
<dbReference type="InterPro" id="IPR021417">
    <property type="entry name" value="DUF3060"/>
</dbReference>
<evidence type="ECO:0000313" key="4">
    <source>
        <dbReference type="EMBL" id="ORB11354.1"/>
    </source>
</evidence>
<dbReference type="KEGG" id="mnv:MNVI_39710"/>
<reference evidence="4 5" key="1">
    <citation type="submission" date="2017-02" db="EMBL/GenBank/DDBJ databases">
        <title>The new phylogeny of genus Mycobacterium.</title>
        <authorList>
            <person name="Tortoli E."/>
            <person name="Trovato A."/>
            <person name="Cirillo D.M."/>
        </authorList>
    </citation>
    <scope>NUCLEOTIDE SEQUENCE [LARGE SCALE GENOMIC DNA]</scope>
    <source>
        <strain evidence="4 5">DSM 45145</strain>
    </source>
</reference>
<feature type="compositionally biased region" description="Low complexity" evidence="1">
    <location>
        <begin position="49"/>
        <end position="61"/>
    </location>
</feature>
<organism evidence="3 6">
    <name type="scientific">Mycobacterium noviomagense</name>
    <dbReference type="NCBI Taxonomy" id="459858"/>
    <lineage>
        <taxon>Bacteria</taxon>
        <taxon>Bacillati</taxon>
        <taxon>Actinomycetota</taxon>
        <taxon>Actinomycetes</taxon>
        <taxon>Mycobacteriales</taxon>
        <taxon>Mycobacteriaceae</taxon>
        <taxon>Mycobacterium</taxon>
    </lineage>
</organism>
<keyword evidence="2" id="KW-0812">Transmembrane</keyword>
<reference evidence="3" key="3">
    <citation type="submission" date="2020-02" db="EMBL/GenBank/DDBJ databases">
        <authorList>
            <person name="Matsumoto Y."/>
            <person name="Motooka D."/>
            <person name="Nakamura S."/>
        </authorList>
    </citation>
    <scope>NUCLEOTIDE SEQUENCE</scope>
    <source>
        <strain evidence="3">JCM 16367</strain>
    </source>
</reference>